<dbReference type="PANTHER" id="PTHR37539">
    <property type="entry name" value="SECRETED PROTEIN-RELATED"/>
    <property type="match status" value="1"/>
</dbReference>
<organism evidence="2 3">
    <name type="scientific">Fulvivirga kasyanovii</name>
    <dbReference type="NCBI Taxonomy" id="396812"/>
    <lineage>
        <taxon>Bacteria</taxon>
        <taxon>Pseudomonadati</taxon>
        <taxon>Bacteroidota</taxon>
        <taxon>Cytophagia</taxon>
        <taxon>Cytophagales</taxon>
        <taxon>Fulvivirgaceae</taxon>
        <taxon>Fulvivirga</taxon>
    </lineage>
</organism>
<reference evidence="2 3" key="1">
    <citation type="submission" date="2019-02" db="EMBL/GenBank/DDBJ databases">
        <authorList>
            <person name="Goldberg S.R."/>
            <person name="Haltli B.A."/>
            <person name="Correa H."/>
            <person name="Russell K.G."/>
        </authorList>
    </citation>
    <scope>NUCLEOTIDE SEQUENCE [LARGE SCALE GENOMIC DNA]</scope>
    <source>
        <strain evidence="2 3">JCM 16186</strain>
    </source>
</reference>
<dbReference type="Pfam" id="PF09995">
    <property type="entry name" value="MPAB_Lcp_cat"/>
    <property type="match status" value="1"/>
</dbReference>
<evidence type="ECO:0000259" key="1">
    <source>
        <dbReference type="Pfam" id="PF09995"/>
    </source>
</evidence>
<accession>A0ABW9RMZ8</accession>
<evidence type="ECO:0000313" key="2">
    <source>
        <dbReference type="EMBL" id="MTI25378.1"/>
    </source>
</evidence>
<dbReference type="InterPro" id="IPR037473">
    <property type="entry name" value="Lcp-like"/>
</dbReference>
<dbReference type="EMBL" id="SMLW01000509">
    <property type="protein sequence ID" value="MTI25378.1"/>
    <property type="molecule type" value="Genomic_DNA"/>
</dbReference>
<sequence length="429" mass="49095">MPHSTKWSDDFLESKRFEADPIADKVVTTIIESGYEEKINEVFTHLVRNSSFNTETFSSLPKEVSEVVTRYFEETRHLPSWTNPALMKVGEEVFTLYGPEISMILNVKSLPLCYACSKGAKVLYMTGRLTERSGSIDPLARRLMETAQMIMNALSPNGMSPEGNGIVTIQKVRLIHASIRYFLLHEKFNPKGWDTDYYGKPINQEDMAGTLMSFGPLVLQGLKQLGINLSDKQISGYMHCWKVIGYLMGIDEAFLPDTFEEGWDLGVTIMKHQAEESDHGKELTRSCINFLKHILPGTAFDEVPEYMIWYFVQDISKAINKDLGQALGVHGEHDVRSRIVFKICTLFVIESNRLDEHSVVIRLISGLINRKLLQGFLLHYNDHKNVRFYIPPSLQKDWKLHEKWEDTIILTPTVFGKRLVIQKKTDSII</sequence>
<name>A0ABW9RMZ8_9BACT</name>
<comment type="caution">
    <text evidence="2">The sequence shown here is derived from an EMBL/GenBank/DDBJ whole genome shotgun (WGS) entry which is preliminary data.</text>
</comment>
<feature type="domain" description="ER-bound oxygenase mpaB/mpaB'/Rubber oxygenase catalytic" evidence="1">
    <location>
        <begin position="120"/>
        <end position="287"/>
    </location>
</feature>
<dbReference type="PANTHER" id="PTHR37539:SF1">
    <property type="entry name" value="ER-BOUND OXYGENASE MPAB_MPAB'_RUBBER OXYGENASE CATALYTIC DOMAIN-CONTAINING PROTEIN"/>
    <property type="match status" value="1"/>
</dbReference>
<protein>
    <submittedName>
        <fullName evidence="2">DUF2236 domain-containing protein</fullName>
    </submittedName>
</protein>
<proteinExistence type="predicted"/>
<evidence type="ECO:0000313" key="3">
    <source>
        <dbReference type="Proteomes" id="UP000798808"/>
    </source>
</evidence>
<dbReference type="InterPro" id="IPR018713">
    <property type="entry name" value="MPAB/Lcp_cat_dom"/>
</dbReference>
<keyword evidence="3" id="KW-1185">Reference proteome</keyword>
<gene>
    <name evidence="2" type="ORF">E1163_10530</name>
</gene>
<dbReference type="Proteomes" id="UP000798808">
    <property type="component" value="Unassembled WGS sequence"/>
</dbReference>
<dbReference type="RefSeq" id="WP_155171425.1">
    <property type="nucleotide sequence ID" value="NZ_BAAAFL010000017.1"/>
</dbReference>